<name>A0AAN6RT98_9PEZI</name>
<reference evidence="2" key="2">
    <citation type="submission" date="2023-05" db="EMBL/GenBank/DDBJ databases">
        <authorList>
            <consortium name="Lawrence Berkeley National Laboratory"/>
            <person name="Steindorff A."/>
            <person name="Hensen N."/>
            <person name="Bonometti L."/>
            <person name="Westerberg I."/>
            <person name="Brannstrom I.O."/>
            <person name="Guillou S."/>
            <person name="Cros-Aarteil S."/>
            <person name="Calhoun S."/>
            <person name="Haridas S."/>
            <person name="Kuo A."/>
            <person name="Mondo S."/>
            <person name="Pangilinan J."/>
            <person name="Riley R."/>
            <person name="Labutti K."/>
            <person name="Andreopoulos B."/>
            <person name="Lipzen A."/>
            <person name="Chen C."/>
            <person name="Yanf M."/>
            <person name="Daum C."/>
            <person name="Ng V."/>
            <person name="Clum A."/>
            <person name="Ohm R."/>
            <person name="Martin F."/>
            <person name="Silar P."/>
            <person name="Natvig D."/>
            <person name="Lalanne C."/>
            <person name="Gautier V."/>
            <person name="Ament-Velasquez S.L."/>
            <person name="Kruys A."/>
            <person name="Hutchinson M.I."/>
            <person name="Powell A.J."/>
            <person name="Barry K."/>
            <person name="Miller A.N."/>
            <person name="Grigoriev I.V."/>
            <person name="Debuchy R."/>
            <person name="Gladieux P."/>
            <person name="Thoren M.H."/>
            <person name="Johannesson H."/>
        </authorList>
    </citation>
    <scope>NUCLEOTIDE SEQUENCE</scope>
    <source>
        <strain evidence="2">CBS 103.79</strain>
    </source>
</reference>
<protein>
    <submittedName>
        <fullName evidence="2">Uncharacterized protein</fullName>
    </submittedName>
</protein>
<gene>
    <name evidence="2" type="ORF">C8A05DRAFT_15922</name>
</gene>
<feature type="transmembrane region" description="Helical" evidence="1">
    <location>
        <begin position="48"/>
        <end position="68"/>
    </location>
</feature>
<evidence type="ECO:0000313" key="2">
    <source>
        <dbReference type="EMBL" id="KAK3901969.1"/>
    </source>
</evidence>
<feature type="transmembrane region" description="Helical" evidence="1">
    <location>
        <begin position="80"/>
        <end position="102"/>
    </location>
</feature>
<dbReference type="AlphaFoldDB" id="A0AAN6RT98"/>
<feature type="transmembrane region" description="Helical" evidence="1">
    <location>
        <begin position="114"/>
        <end position="136"/>
    </location>
</feature>
<keyword evidence="1" id="KW-1133">Transmembrane helix</keyword>
<keyword evidence="1" id="KW-0812">Transmembrane</keyword>
<accession>A0AAN6RT98</accession>
<keyword evidence="3" id="KW-1185">Reference proteome</keyword>
<feature type="non-terminal residue" evidence="2">
    <location>
        <position position="1"/>
    </location>
</feature>
<sequence length="142" mass="15642">WNFAASISSWILLAGFLVLPGAFTSIGRLRPNTETGTAMHKLAQQHTLLGFAISFCMFGFLGTGLLWVKYRNNYIWLLRYLFMPGLLNSASGLVTVLVGVYASQRGDWSTTADVTISVVVLCLCYTSIASIVYSYLVRSLKS</sequence>
<proteinExistence type="predicted"/>
<comment type="caution">
    <text evidence="2">The sequence shown here is derived from an EMBL/GenBank/DDBJ whole genome shotgun (WGS) entry which is preliminary data.</text>
</comment>
<reference evidence="2" key="1">
    <citation type="journal article" date="2023" name="Mol. Phylogenet. Evol.">
        <title>Genome-scale phylogeny and comparative genomics of the fungal order Sordariales.</title>
        <authorList>
            <person name="Hensen N."/>
            <person name="Bonometti L."/>
            <person name="Westerberg I."/>
            <person name="Brannstrom I.O."/>
            <person name="Guillou S."/>
            <person name="Cros-Aarteil S."/>
            <person name="Calhoun S."/>
            <person name="Haridas S."/>
            <person name="Kuo A."/>
            <person name="Mondo S."/>
            <person name="Pangilinan J."/>
            <person name="Riley R."/>
            <person name="LaButti K."/>
            <person name="Andreopoulos B."/>
            <person name="Lipzen A."/>
            <person name="Chen C."/>
            <person name="Yan M."/>
            <person name="Daum C."/>
            <person name="Ng V."/>
            <person name="Clum A."/>
            <person name="Steindorff A."/>
            <person name="Ohm R.A."/>
            <person name="Martin F."/>
            <person name="Silar P."/>
            <person name="Natvig D.O."/>
            <person name="Lalanne C."/>
            <person name="Gautier V."/>
            <person name="Ament-Velasquez S.L."/>
            <person name="Kruys A."/>
            <person name="Hutchinson M.I."/>
            <person name="Powell A.J."/>
            <person name="Barry K."/>
            <person name="Miller A.N."/>
            <person name="Grigoriev I.V."/>
            <person name="Debuchy R."/>
            <person name="Gladieux P."/>
            <person name="Hiltunen Thoren M."/>
            <person name="Johannesson H."/>
        </authorList>
    </citation>
    <scope>NUCLEOTIDE SEQUENCE</scope>
    <source>
        <strain evidence="2">CBS 103.79</strain>
    </source>
</reference>
<dbReference type="Proteomes" id="UP001303889">
    <property type="component" value="Unassembled WGS sequence"/>
</dbReference>
<dbReference type="EMBL" id="MU855542">
    <property type="protein sequence ID" value="KAK3901969.1"/>
    <property type="molecule type" value="Genomic_DNA"/>
</dbReference>
<evidence type="ECO:0000256" key="1">
    <source>
        <dbReference type="SAM" id="Phobius"/>
    </source>
</evidence>
<keyword evidence="1" id="KW-0472">Membrane</keyword>
<organism evidence="2 3">
    <name type="scientific">Staphylotrichum tortipilum</name>
    <dbReference type="NCBI Taxonomy" id="2831512"/>
    <lineage>
        <taxon>Eukaryota</taxon>
        <taxon>Fungi</taxon>
        <taxon>Dikarya</taxon>
        <taxon>Ascomycota</taxon>
        <taxon>Pezizomycotina</taxon>
        <taxon>Sordariomycetes</taxon>
        <taxon>Sordariomycetidae</taxon>
        <taxon>Sordariales</taxon>
        <taxon>Chaetomiaceae</taxon>
        <taxon>Staphylotrichum</taxon>
    </lineage>
</organism>
<evidence type="ECO:0000313" key="3">
    <source>
        <dbReference type="Proteomes" id="UP001303889"/>
    </source>
</evidence>